<name>A0A4R5CTS6_9FLAO</name>
<dbReference type="EMBL" id="SMFO01000006">
    <property type="protein sequence ID" value="TDE03746.1"/>
    <property type="molecule type" value="Genomic_DNA"/>
</dbReference>
<evidence type="ECO:0000313" key="2">
    <source>
        <dbReference type="Proteomes" id="UP000294597"/>
    </source>
</evidence>
<keyword evidence="2" id="KW-1185">Reference proteome</keyword>
<dbReference type="Proteomes" id="UP000294597">
    <property type="component" value="Unassembled WGS sequence"/>
</dbReference>
<protein>
    <submittedName>
        <fullName evidence="1">Uncharacterized protein</fullName>
    </submittedName>
</protein>
<evidence type="ECO:0000313" key="1">
    <source>
        <dbReference type="EMBL" id="TDE03746.1"/>
    </source>
</evidence>
<gene>
    <name evidence="1" type="ORF">E0F98_09580</name>
</gene>
<organism evidence="1 2">
    <name type="scientific">Flavobacterium hiemivividum</name>
    <dbReference type="NCBI Taxonomy" id="2541734"/>
    <lineage>
        <taxon>Bacteria</taxon>
        <taxon>Pseudomonadati</taxon>
        <taxon>Bacteroidota</taxon>
        <taxon>Flavobacteriia</taxon>
        <taxon>Flavobacteriales</taxon>
        <taxon>Flavobacteriaceae</taxon>
        <taxon>Flavobacterium</taxon>
    </lineage>
</organism>
<comment type="caution">
    <text evidence="1">The sequence shown here is derived from an EMBL/GenBank/DDBJ whole genome shotgun (WGS) entry which is preliminary data.</text>
</comment>
<sequence length="161" mass="18972">MKKKTILIVTIISLLAFQKCTFWDSNGDFKIVNQELIYDSISKKAGEFDVNIYTTLEFKRQIINRKDYNDFNLVINKDTFPLIPEINIIEKKSDNGVIKIKYISQINFQSKVYENDSLSRIILKQSKIINTKGERIDKSSTYRFKSLITFHKIKEEGLRYE</sequence>
<reference evidence="1 2" key="1">
    <citation type="submission" date="2019-03" db="EMBL/GenBank/DDBJ databases">
        <title>Flavobacterium TSA-D2 sp. nov., isolated from arctic soil.</title>
        <authorList>
            <person name="Chaudhary D.K."/>
        </authorList>
    </citation>
    <scope>NUCLEOTIDE SEQUENCE [LARGE SCALE GENOMIC DNA]</scope>
    <source>
        <strain evidence="1 2">TSA-D2</strain>
    </source>
</reference>
<dbReference type="AlphaFoldDB" id="A0A4R5CTS6"/>
<proteinExistence type="predicted"/>
<dbReference type="RefSeq" id="WP_132110859.1">
    <property type="nucleotide sequence ID" value="NZ_SMFO01000006.1"/>
</dbReference>
<accession>A0A4R5CTS6</accession>